<dbReference type="InterPro" id="IPR008139">
    <property type="entry name" value="SaposinB_dom"/>
</dbReference>
<evidence type="ECO:0000313" key="4">
    <source>
        <dbReference type="EMBL" id="CAL5134305.1"/>
    </source>
</evidence>
<dbReference type="Gene3D" id="1.10.225.10">
    <property type="entry name" value="Saposin-like"/>
    <property type="match status" value="1"/>
</dbReference>
<evidence type="ECO:0000259" key="3">
    <source>
        <dbReference type="PROSITE" id="PS50015"/>
    </source>
</evidence>
<dbReference type="SMART" id="SM00741">
    <property type="entry name" value="SapB"/>
    <property type="match status" value="1"/>
</dbReference>
<feature type="domain" description="Saposin B-type" evidence="3">
    <location>
        <begin position="23"/>
        <end position="98"/>
    </location>
</feature>
<dbReference type="EMBL" id="CAXLJL010000190">
    <property type="protein sequence ID" value="CAL5134305.1"/>
    <property type="molecule type" value="Genomic_DNA"/>
</dbReference>
<evidence type="ECO:0000256" key="1">
    <source>
        <dbReference type="ARBA" id="ARBA00023157"/>
    </source>
</evidence>
<feature type="signal peptide" evidence="2">
    <location>
        <begin position="1"/>
        <end position="15"/>
    </location>
</feature>
<organism evidence="4 5">
    <name type="scientific">Calicophoron daubneyi</name>
    <name type="common">Rumen fluke</name>
    <name type="synonym">Paramphistomum daubneyi</name>
    <dbReference type="NCBI Taxonomy" id="300641"/>
    <lineage>
        <taxon>Eukaryota</taxon>
        <taxon>Metazoa</taxon>
        <taxon>Spiralia</taxon>
        <taxon>Lophotrochozoa</taxon>
        <taxon>Platyhelminthes</taxon>
        <taxon>Trematoda</taxon>
        <taxon>Digenea</taxon>
        <taxon>Plagiorchiida</taxon>
        <taxon>Pronocephalata</taxon>
        <taxon>Paramphistomoidea</taxon>
        <taxon>Paramphistomidae</taxon>
        <taxon>Calicophoron</taxon>
    </lineage>
</organism>
<gene>
    <name evidence="4" type="ORF">CDAUBV1_LOCUS7510</name>
</gene>
<comment type="caution">
    <text evidence="4">The sequence shown here is derived from an EMBL/GenBank/DDBJ whole genome shotgun (WGS) entry which is preliminary data.</text>
</comment>
<evidence type="ECO:0000256" key="2">
    <source>
        <dbReference type="SAM" id="SignalP"/>
    </source>
</evidence>
<keyword evidence="1" id="KW-1015">Disulfide bond</keyword>
<accession>A0AAV2TC59</accession>
<dbReference type="InterPro" id="IPR011001">
    <property type="entry name" value="Saposin-like"/>
</dbReference>
<keyword evidence="2" id="KW-0732">Signal</keyword>
<dbReference type="SUPFAM" id="SSF47862">
    <property type="entry name" value="Saposin"/>
    <property type="match status" value="1"/>
</dbReference>
<protein>
    <recommendedName>
        <fullName evidence="3">Saposin B-type domain-containing protein</fullName>
    </recommendedName>
</protein>
<dbReference type="PROSITE" id="PS50015">
    <property type="entry name" value="SAP_B"/>
    <property type="match status" value="1"/>
</dbReference>
<sequence>MRLLVFLVLISLVAASRLEDEINGRICEYCKSAFDTLYKLVTSHATEEEIDGAIHAECLGTSILQPMCKAALKRAADYIRSHPDETDAATVCKAVDAC</sequence>
<evidence type="ECO:0000313" key="5">
    <source>
        <dbReference type="Proteomes" id="UP001497525"/>
    </source>
</evidence>
<feature type="chain" id="PRO_5043830918" description="Saposin B-type domain-containing protein" evidence="2">
    <location>
        <begin position="16"/>
        <end position="98"/>
    </location>
</feature>
<dbReference type="AlphaFoldDB" id="A0AAV2TC59"/>
<dbReference type="Proteomes" id="UP001497525">
    <property type="component" value="Unassembled WGS sequence"/>
</dbReference>
<name>A0AAV2TC59_CALDB</name>
<reference evidence="4" key="1">
    <citation type="submission" date="2024-06" db="EMBL/GenBank/DDBJ databases">
        <authorList>
            <person name="Liu X."/>
            <person name="Lenzi L."/>
            <person name="Haldenby T S."/>
            <person name="Uol C."/>
        </authorList>
    </citation>
    <scope>NUCLEOTIDE SEQUENCE</scope>
</reference>
<proteinExistence type="predicted"/>